<keyword evidence="1" id="KW-0614">Plasmid</keyword>
<dbReference type="EMBL" id="CP010024">
    <property type="protein sequence ID" value="AJZ56266.1"/>
    <property type="molecule type" value="Genomic_DNA"/>
</dbReference>
<name>A0AAU8SR12_9BURK</name>
<evidence type="ECO:0000313" key="1">
    <source>
        <dbReference type="EMBL" id="AJZ56266.1"/>
    </source>
</evidence>
<evidence type="ECO:0000313" key="2">
    <source>
        <dbReference type="Proteomes" id="UP000032614"/>
    </source>
</evidence>
<gene>
    <name evidence="1" type="ORF">OI25_8262</name>
</gene>
<organism evidence="1 2">
    <name type="scientific">Paraburkholderia fungorum</name>
    <dbReference type="NCBI Taxonomy" id="134537"/>
    <lineage>
        <taxon>Bacteria</taxon>
        <taxon>Pseudomonadati</taxon>
        <taxon>Pseudomonadota</taxon>
        <taxon>Betaproteobacteria</taxon>
        <taxon>Burkholderiales</taxon>
        <taxon>Burkholderiaceae</taxon>
        <taxon>Paraburkholderia</taxon>
    </lineage>
</organism>
<dbReference type="AlphaFoldDB" id="A0AAU8SR12"/>
<geneLocation type="plasmid" evidence="1 2">
    <name>pBIL</name>
</geneLocation>
<protein>
    <submittedName>
        <fullName evidence="1">Uncharacterized protein</fullName>
    </submittedName>
</protein>
<proteinExistence type="predicted"/>
<dbReference type="KEGG" id="bfn:OI25_8262"/>
<dbReference type="Proteomes" id="UP000032614">
    <property type="component" value="Plasmid pBIL"/>
</dbReference>
<sequence>MSGLDPVGIGADHVLHRPHRVWAARPYHGGFPDVHGALFAPCNIRPATGRPVTRVAEVAVPLGGPIPDTCKGAGPHPRFHSRRSSNWNVKAFQPHPTAQQTKPSEARRRMKKRCRAGSATFLQGSRCPGRMTSQRIRFALHHAGLTPITAPAIRERGGHRKACLQAPVPSTLLSD</sequence>
<reference evidence="1 2" key="1">
    <citation type="journal article" date="2015" name="Genome Announc.">
        <title>Complete genome sequences for 59 burkholderia isolates, both pathogenic and near neighbor.</title>
        <authorList>
            <person name="Johnson S.L."/>
            <person name="Bishop-Lilly K.A."/>
            <person name="Ladner J.T."/>
            <person name="Daligault H.E."/>
            <person name="Davenport K.W."/>
            <person name="Jaissle J."/>
            <person name="Frey K.G."/>
            <person name="Koroleva G.I."/>
            <person name="Bruce D.C."/>
            <person name="Coyne S.R."/>
            <person name="Broomall S.M."/>
            <person name="Li P.E."/>
            <person name="Teshima H."/>
            <person name="Gibbons H.S."/>
            <person name="Palacios G.F."/>
            <person name="Rosenzweig C.N."/>
            <person name="Redden C.L."/>
            <person name="Xu Y."/>
            <person name="Minogue T.D."/>
            <person name="Chain P.S."/>
        </authorList>
    </citation>
    <scope>NUCLEOTIDE SEQUENCE [LARGE SCALE GENOMIC DNA]</scope>
    <source>
        <strain evidence="1 2">ATCC BAA-463</strain>
    </source>
</reference>
<accession>A0AAU8SR12</accession>